<accession>A0AAW2W718</accession>
<dbReference type="InterPro" id="IPR054585">
    <property type="entry name" value="NDH2-like_C"/>
</dbReference>
<keyword evidence="10" id="KW-0809">Transit peptide</keyword>
<dbReference type="GO" id="GO:0005777">
    <property type="term" value="C:peroxisome"/>
    <property type="evidence" value="ECO:0007669"/>
    <property type="project" value="UniProtKB-SubCell"/>
</dbReference>
<keyword evidence="15" id="KW-0576">Peroxisome</keyword>
<evidence type="ECO:0000256" key="4">
    <source>
        <dbReference type="ARBA" id="ARBA00005272"/>
    </source>
</evidence>
<proteinExistence type="inferred from homology"/>
<evidence type="ECO:0000256" key="10">
    <source>
        <dbReference type="ARBA" id="ARBA00022946"/>
    </source>
</evidence>
<dbReference type="PANTHER" id="PTHR43706">
    <property type="entry name" value="NADH DEHYDROGENASE"/>
    <property type="match status" value="1"/>
</dbReference>
<dbReference type="PRINTS" id="PR00368">
    <property type="entry name" value="FADPNR"/>
</dbReference>
<comment type="catalytic activity">
    <reaction evidence="17">
        <text>a ubiquinone + NADH + H(+) = a ubiquinol + NAD(+)</text>
        <dbReference type="Rhea" id="RHEA:23152"/>
        <dbReference type="Rhea" id="RHEA-COMP:9565"/>
        <dbReference type="Rhea" id="RHEA-COMP:9566"/>
        <dbReference type="ChEBI" id="CHEBI:15378"/>
        <dbReference type="ChEBI" id="CHEBI:16389"/>
        <dbReference type="ChEBI" id="CHEBI:17976"/>
        <dbReference type="ChEBI" id="CHEBI:57540"/>
        <dbReference type="ChEBI" id="CHEBI:57945"/>
    </reaction>
</comment>
<evidence type="ECO:0000259" key="24">
    <source>
        <dbReference type="Pfam" id="PF22366"/>
    </source>
</evidence>
<evidence type="ECO:0000256" key="21">
    <source>
        <dbReference type="ARBA" id="ARBA00082660"/>
    </source>
</evidence>
<dbReference type="EMBL" id="JACGWJ010000002">
    <property type="protein sequence ID" value="KAL0437060.1"/>
    <property type="molecule type" value="Genomic_DNA"/>
</dbReference>
<keyword evidence="14" id="KW-0472">Membrane</keyword>
<protein>
    <recommendedName>
        <fullName evidence="19">Internal alternative NAD(P)H-ubiquinone oxidoreductase A1, mitochondrial</fullName>
        <ecNumber evidence="5">1.6.5.9</ecNumber>
    </recommendedName>
    <alternativeName>
        <fullName evidence="21">Internal alternative NADH dehydrogenase NDA1</fullName>
    </alternativeName>
    <alternativeName>
        <fullName evidence="22">Internal non-phosphorylating NAD(P)H dehydrogenase 1</fullName>
    </alternativeName>
    <alternativeName>
        <fullName evidence="20">NADH:ubiquinone reductase (non-electrogenic) NDA1</fullName>
    </alternativeName>
</protein>
<evidence type="ECO:0000256" key="8">
    <source>
        <dbReference type="ARBA" id="ARBA00022827"/>
    </source>
</evidence>
<dbReference type="Pfam" id="PF22366">
    <property type="entry name" value="NDH2_C"/>
    <property type="match status" value="1"/>
</dbReference>
<keyword evidence="11" id="KW-0560">Oxidoreductase</keyword>
<dbReference type="EC" id="1.6.5.9" evidence="5"/>
<evidence type="ECO:0000256" key="2">
    <source>
        <dbReference type="ARBA" id="ARBA00004275"/>
    </source>
</evidence>
<feature type="domain" description="FAD/NAD(P)-binding" evidence="23">
    <location>
        <begin position="66"/>
        <end position="402"/>
    </location>
</feature>
<dbReference type="PANTHER" id="PTHR43706:SF13">
    <property type="entry name" value="NADH DEHYDROGENASE-RELATED"/>
    <property type="match status" value="1"/>
</dbReference>
<evidence type="ECO:0000256" key="9">
    <source>
        <dbReference type="ARBA" id="ARBA00022857"/>
    </source>
</evidence>
<dbReference type="Pfam" id="PF07992">
    <property type="entry name" value="Pyr_redox_2"/>
    <property type="match status" value="1"/>
</dbReference>
<evidence type="ECO:0000256" key="1">
    <source>
        <dbReference type="ARBA" id="ARBA00001974"/>
    </source>
</evidence>
<gene>
    <name evidence="25" type="ORF">Sradi_0413900</name>
</gene>
<evidence type="ECO:0000256" key="20">
    <source>
        <dbReference type="ARBA" id="ARBA00082256"/>
    </source>
</evidence>
<evidence type="ECO:0000256" key="15">
    <source>
        <dbReference type="ARBA" id="ARBA00023140"/>
    </source>
</evidence>
<evidence type="ECO:0000256" key="7">
    <source>
        <dbReference type="ARBA" id="ARBA00022792"/>
    </source>
</evidence>
<evidence type="ECO:0000256" key="11">
    <source>
        <dbReference type="ARBA" id="ARBA00023002"/>
    </source>
</evidence>
<evidence type="ECO:0000256" key="18">
    <source>
        <dbReference type="ARBA" id="ARBA00055996"/>
    </source>
</evidence>
<comment type="subcellular location">
    <subcellularLocation>
        <location evidence="3">Mitochondrion inner membrane</location>
        <topology evidence="3">Peripheral membrane protein</topology>
        <orientation evidence="3">Matrix side</orientation>
    </subcellularLocation>
    <subcellularLocation>
        <location evidence="2">Peroxisome</location>
    </subcellularLocation>
</comment>
<evidence type="ECO:0000259" key="23">
    <source>
        <dbReference type="Pfam" id="PF07992"/>
    </source>
</evidence>
<dbReference type="GO" id="GO:0050136">
    <property type="term" value="F:NADH dehydrogenase (quinone) (non-electrogenic) activity"/>
    <property type="evidence" value="ECO:0007669"/>
    <property type="project" value="UniProtKB-EC"/>
</dbReference>
<evidence type="ECO:0000256" key="3">
    <source>
        <dbReference type="ARBA" id="ARBA00004443"/>
    </source>
</evidence>
<evidence type="ECO:0000256" key="13">
    <source>
        <dbReference type="ARBA" id="ARBA00023128"/>
    </source>
</evidence>
<evidence type="ECO:0000256" key="17">
    <source>
        <dbReference type="ARBA" id="ARBA00049010"/>
    </source>
</evidence>
<feature type="domain" description="External alternative NADH-ubiquinone oxidoreductase-like C-terminal" evidence="24">
    <location>
        <begin position="436"/>
        <end position="484"/>
    </location>
</feature>
<keyword evidence="9" id="KW-0521">NADP</keyword>
<dbReference type="InterPro" id="IPR036188">
    <property type="entry name" value="FAD/NAD-bd_sf"/>
</dbReference>
<evidence type="ECO:0000256" key="14">
    <source>
        <dbReference type="ARBA" id="ARBA00023136"/>
    </source>
</evidence>
<dbReference type="AlphaFoldDB" id="A0AAW2W718"/>
<dbReference type="InterPro" id="IPR045024">
    <property type="entry name" value="NDH-2"/>
</dbReference>
<keyword evidence="6" id="KW-0285">Flavoprotein</keyword>
<evidence type="ECO:0000256" key="22">
    <source>
        <dbReference type="ARBA" id="ARBA00083863"/>
    </source>
</evidence>
<evidence type="ECO:0000313" key="25">
    <source>
        <dbReference type="EMBL" id="KAL0437060.1"/>
    </source>
</evidence>
<dbReference type="SUPFAM" id="SSF51905">
    <property type="entry name" value="FAD/NAD(P)-binding domain"/>
    <property type="match status" value="2"/>
</dbReference>
<name>A0AAW2W718_SESRA</name>
<keyword evidence="7" id="KW-0999">Mitochondrion inner membrane</keyword>
<comment type="similarity">
    <text evidence="4">Belongs to the NADH dehydrogenase family.</text>
</comment>
<dbReference type="Gene3D" id="3.50.50.100">
    <property type="match status" value="1"/>
</dbReference>
<dbReference type="GO" id="GO:0005743">
    <property type="term" value="C:mitochondrial inner membrane"/>
    <property type="evidence" value="ECO:0007669"/>
    <property type="project" value="UniProtKB-SubCell"/>
</dbReference>
<evidence type="ECO:0000256" key="12">
    <source>
        <dbReference type="ARBA" id="ARBA00023027"/>
    </source>
</evidence>
<comment type="catalytic activity">
    <reaction evidence="16">
        <text>a quinone + NADH + H(+) = a quinol + NAD(+)</text>
        <dbReference type="Rhea" id="RHEA:46160"/>
        <dbReference type="ChEBI" id="CHEBI:15378"/>
        <dbReference type="ChEBI" id="CHEBI:24646"/>
        <dbReference type="ChEBI" id="CHEBI:57540"/>
        <dbReference type="ChEBI" id="CHEBI:57945"/>
        <dbReference type="ChEBI" id="CHEBI:132124"/>
        <dbReference type="EC" id="1.6.5.9"/>
    </reaction>
</comment>
<reference evidence="25" key="1">
    <citation type="submission" date="2020-06" db="EMBL/GenBank/DDBJ databases">
        <authorList>
            <person name="Li T."/>
            <person name="Hu X."/>
            <person name="Zhang T."/>
            <person name="Song X."/>
            <person name="Zhang H."/>
            <person name="Dai N."/>
            <person name="Sheng W."/>
            <person name="Hou X."/>
            <person name="Wei L."/>
        </authorList>
    </citation>
    <scope>NUCLEOTIDE SEQUENCE</scope>
    <source>
        <strain evidence="25">G02</strain>
        <tissue evidence="25">Leaf</tissue>
    </source>
</reference>
<reference evidence="25" key="2">
    <citation type="journal article" date="2024" name="Plant">
        <title>Genomic evolution and insights into agronomic trait innovations of Sesamum species.</title>
        <authorList>
            <person name="Miao H."/>
            <person name="Wang L."/>
            <person name="Qu L."/>
            <person name="Liu H."/>
            <person name="Sun Y."/>
            <person name="Le M."/>
            <person name="Wang Q."/>
            <person name="Wei S."/>
            <person name="Zheng Y."/>
            <person name="Lin W."/>
            <person name="Duan Y."/>
            <person name="Cao H."/>
            <person name="Xiong S."/>
            <person name="Wang X."/>
            <person name="Wei L."/>
            <person name="Li C."/>
            <person name="Ma Q."/>
            <person name="Ju M."/>
            <person name="Zhao R."/>
            <person name="Li G."/>
            <person name="Mu C."/>
            <person name="Tian Q."/>
            <person name="Mei H."/>
            <person name="Zhang T."/>
            <person name="Gao T."/>
            <person name="Zhang H."/>
        </authorList>
    </citation>
    <scope>NUCLEOTIDE SEQUENCE</scope>
    <source>
        <strain evidence="25">G02</strain>
    </source>
</reference>
<evidence type="ECO:0000256" key="19">
    <source>
        <dbReference type="ARBA" id="ARBA00073115"/>
    </source>
</evidence>
<dbReference type="InterPro" id="IPR023753">
    <property type="entry name" value="FAD/NAD-binding_dom"/>
</dbReference>
<keyword evidence="13" id="KW-0496">Mitochondrion</keyword>
<organism evidence="25">
    <name type="scientific">Sesamum radiatum</name>
    <name type="common">Black benniseed</name>
    <dbReference type="NCBI Taxonomy" id="300843"/>
    <lineage>
        <taxon>Eukaryota</taxon>
        <taxon>Viridiplantae</taxon>
        <taxon>Streptophyta</taxon>
        <taxon>Embryophyta</taxon>
        <taxon>Tracheophyta</taxon>
        <taxon>Spermatophyta</taxon>
        <taxon>Magnoliopsida</taxon>
        <taxon>eudicotyledons</taxon>
        <taxon>Gunneridae</taxon>
        <taxon>Pentapetalae</taxon>
        <taxon>asterids</taxon>
        <taxon>lamiids</taxon>
        <taxon>Lamiales</taxon>
        <taxon>Pedaliaceae</taxon>
        <taxon>Sesamum</taxon>
    </lineage>
</organism>
<comment type="function">
    <text evidence="18">Alternative NADH-ubiquinone oxidoreductase which catalyzes the oxidation of mitochondrial NADH does not translocate protons across the inner mitochondrial membrane.</text>
</comment>
<evidence type="ECO:0000256" key="5">
    <source>
        <dbReference type="ARBA" id="ARBA00012637"/>
    </source>
</evidence>
<keyword evidence="12" id="KW-0520">NAD</keyword>
<keyword evidence="8" id="KW-0274">FAD</keyword>
<evidence type="ECO:0000256" key="6">
    <source>
        <dbReference type="ARBA" id="ARBA00022630"/>
    </source>
</evidence>
<comment type="cofactor">
    <cofactor evidence="1">
        <name>FAD</name>
        <dbReference type="ChEBI" id="CHEBI:57692"/>
    </cofactor>
</comment>
<comment type="caution">
    <text evidence="25">The sequence shown here is derived from an EMBL/GenBank/DDBJ whole genome shotgun (WGS) entry which is preliminary data.</text>
</comment>
<evidence type="ECO:0000256" key="16">
    <source>
        <dbReference type="ARBA" id="ARBA00047599"/>
    </source>
</evidence>
<dbReference type="FunFam" id="3.50.50.100:FF:000009">
    <property type="entry name" value="Internal alternative NAD(P)H-ubiquinone oxidoreductase A1, mitochondrial"/>
    <property type="match status" value="1"/>
</dbReference>
<sequence>MPWFRNFIQLSATFSKQSPSSSPRRAAAAIFVTRSPSLTQLLRHFSTHPQEKYPGLGPTKGDEKPRVVVLGSGWAGCRLIKDIDTKIYDVVCVSPRNHMVFTPLLASTCVGTLEFRSVAEPIGRIQPAISREPGSYSSWQIVLGLTSRITSAKFPHEVWKASTFGVETLDPWNFKVAYDKLVIASGAQASTFGIKGANEHATFLREVHHAQEIRRKLLLNLMLSDVPGITDEEKRRLLHCVVVGGGPTGVEFSGELSDFIQKDVHQRYAHVKDYIHVTLVEANEILSSFDDRLRKYAIKQLTKSGVRLVRGIVKDVQAEKIILSDDTEIPYGVLVWSTGVGPSAFVNSLEIPKAPGGRIGIDEWQRVPSVQDVFAIGDCSGFLESTGRPVLPALAQVAERQGKYIAKLLNHLGKAGGGRADAAKELDFGSPFVYRHLGSMATIGRYKALVDLRQSKEGKGLSLAGFVSWFIWRSAYLTRVFHFRPGVGKDWGVAKLNDSQLRTV</sequence>